<dbReference type="EMBL" id="GBRH01282342">
    <property type="protein sequence ID" value="JAD15553.1"/>
    <property type="molecule type" value="Transcribed_RNA"/>
</dbReference>
<evidence type="ECO:0000313" key="2">
    <source>
        <dbReference type="EMBL" id="JAD15553.1"/>
    </source>
</evidence>
<feature type="compositionally biased region" description="Basic and acidic residues" evidence="1">
    <location>
        <begin position="48"/>
        <end position="65"/>
    </location>
</feature>
<feature type="region of interest" description="Disordered" evidence="1">
    <location>
        <begin position="44"/>
        <end position="80"/>
    </location>
</feature>
<name>A0A0A9UBK0_ARUDO</name>
<accession>A0A0A9UBK0</accession>
<protein>
    <submittedName>
        <fullName evidence="2">Uncharacterized protein</fullName>
    </submittedName>
</protein>
<reference evidence="2" key="1">
    <citation type="submission" date="2014-09" db="EMBL/GenBank/DDBJ databases">
        <authorList>
            <person name="Magalhaes I.L.F."/>
            <person name="Oliveira U."/>
            <person name="Santos F.R."/>
            <person name="Vidigal T.H.D.A."/>
            <person name="Brescovit A.D."/>
            <person name="Santos A.J."/>
        </authorList>
    </citation>
    <scope>NUCLEOTIDE SEQUENCE</scope>
    <source>
        <tissue evidence="2">Shoot tissue taken approximately 20 cm above the soil surface</tissue>
    </source>
</reference>
<evidence type="ECO:0000256" key="1">
    <source>
        <dbReference type="SAM" id="MobiDB-lite"/>
    </source>
</evidence>
<reference evidence="2" key="2">
    <citation type="journal article" date="2015" name="Data Brief">
        <title>Shoot transcriptome of the giant reed, Arundo donax.</title>
        <authorList>
            <person name="Barrero R.A."/>
            <person name="Guerrero F.D."/>
            <person name="Moolhuijzen P."/>
            <person name="Goolsby J.A."/>
            <person name="Tidwell J."/>
            <person name="Bellgard S.E."/>
            <person name="Bellgard M.I."/>
        </authorList>
    </citation>
    <scope>NUCLEOTIDE SEQUENCE</scope>
    <source>
        <tissue evidence="2">Shoot tissue taken approximately 20 cm above the soil surface</tissue>
    </source>
</reference>
<sequence>MAGRSATHPQSPSYGWNPSCVLRTTATSEQVLGLLVQTRASSSVGRGELVRRAERGRGGGDEQRARGAAASGWRKPLFSL</sequence>
<dbReference type="AlphaFoldDB" id="A0A0A9UBK0"/>
<proteinExistence type="predicted"/>
<organism evidence="2">
    <name type="scientific">Arundo donax</name>
    <name type="common">Giant reed</name>
    <name type="synonym">Donax arundinaceus</name>
    <dbReference type="NCBI Taxonomy" id="35708"/>
    <lineage>
        <taxon>Eukaryota</taxon>
        <taxon>Viridiplantae</taxon>
        <taxon>Streptophyta</taxon>
        <taxon>Embryophyta</taxon>
        <taxon>Tracheophyta</taxon>
        <taxon>Spermatophyta</taxon>
        <taxon>Magnoliopsida</taxon>
        <taxon>Liliopsida</taxon>
        <taxon>Poales</taxon>
        <taxon>Poaceae</taxon>
        <taxon>PACMAD clade</taxon>
        <taxon>Arundinoideae</taxon>
        <taxon>Arundineae</taxon>
        <taxon>Arundo</taxon>
    </lineage>
</organism>